<dbReference type="PANTHER" id="PTHR34310:SF9">
    <property type="entry name" value="BLR5716 PROTEIN"/>
    <property type="match status" value="1"/>
</dbReference>
<evidence type="ECO:0000259" key="1">
    <source>
        <dbReference type="Pfam" id="PF04248"/>
    </source>
</evidence>
<comment type="caution">
    <text evidence="2">The sequence shown here is derived from an EMBL/GenBank/DDBJ whole genome shotgun (WGS) entry which is preliminary data.</text>
</comment>
<gene>
    <name evidence="2" type="ORF">EDD38_2847</name>
</gene>
<dbReference type="PANTHER" id="PTHR34310">
    <property type="entry name" value="DUF427 DOMAIN PROTEIN (AFU_ORTHOLOGUE AFUA_3G02220)"/>
    <property type="match status" value="1"/>
</dbReference>
<dbReference type="AlphaFoldDB" id="A0A3N4RM82"/>
<sequence>MASSDGTVPRIEPCGKRIRTYLGGLAVADTTRALLVWERPHHPVHYFPTADVRTDLLTPTDRVSSRPLLGTARVFDLTANGRTAEHAVRQYPDAPTGALRDHLRFDWAAMDAWYEEDEQVFTHARSPYTRIDILASSRTVRVELDGTLLALSRSPRLLFETGLPARCYLAPTDLVLPLFEPGTRTTHCPYKGAADHLSVRLGDTLHPNIAWTYPTPFAESQKIAGLVAFYDDRVTLHLD</sequence>
<dbReference type="InterPro" id="IPR038694">
    <property type="entry name" value="DUF427_sf"/>
</dbReference>
<dbReference type="Pfam" id="PF04248">
    <property type="entry name" value="NTP_transf_9"/>
    <property type="match status" value="2"/>
</dbReference>
<protein>
    <submittedName>
        <fullName evidence="2">Uncharacterized protein (DUF427 family)</fullName>
    </submittedName>
</protein>
<evidence type="ECO:0000313" key="3">
    <source>
        <dbReference type="Proteomes" id="UP000266906"/>
    </source>
</evidence>
<dbReference type="Gene3D" id="2.170.150.40">
    <property type="entry name" value="Domain of unknown function (DUF427)"/>
    <property type="match status" value="2"/>
</dbReference>
<dbReference type="EMBL" id="RKQG01000001">
    <property type="protein sequence ID" value="RPE34528.1"/>
    <property type="molecule type" value="Genomic_DNA"/>
</dbReference>
<feature type="domain" description="DUF427" evidence="1">
    <location>
        <begin position="19"/>
        <end position="106"/>
    </location>
</feature>
<name>A0A3N4RM82_9ACTN</name>
<dbReference type="RefSeq" id="WP_123818310.1">
    <property type="nucleotide sequence ID" value="NZ_RKQG01000001.1"/>
</dbReference>
<dbReference type="InterPro" id="IPR007361">
    <property type="entry name" value="DUF427"/>
</dbReference>
<organism evidence="2 3">
    <name type="scientific">Kitasatospora cineracea</name>
    <dbReference type="NCBI Taxonomy" id="88074"/>
    <lineage>
        <taxon>Bacteria</taxon>
        <taxon>Bacillati</taxon>
        <taxon>Actinomycetota</taxon>
        <taxon>Actinomycetes</taxon>
        <taxon>Kitasatosporales</taxon>
        <taxon>Streptomycetaceae</taxon>
        <taxon>Kitasatospora</taxon>
    </lineage>
</organism>
<dbReference type="Proteomes" id="UP000266906">
    <property type="component" value="Unassembled WGS sequence"/>
</dbReference>
<feature type="domain" description="DUF427" evidence="1">
    <location>
        <begin position="140"/>
        <end position="231"/>
    </location>
</feature>
<evidence type="ECO:0000313" key="2">
    <source>
        <dbReference type="EMBL" id="RPE34528.1"/>
    </source>
</evidence>
<proteinExistence type="predicted"/>
<accession>A0A3N4RM82</accession>
<reference evidence="2 3" key="1">
    <citation type="submission" date="2018-11" db="EMBL/GenBank/DDBJ databases">
        <title>Sequencing the genomes of 1000 actinobacteria strains.</title>
        <authorList>
            <person name="Klenk H.-P."/>
        </authorList>
    </citation>
    <scope>NUCLEOTIDE SEQUENCE [LARGE SCALE GENOMIC DNA]</scope>
    <source>
        <strain evidence="2 3">DSM 44781</strain>
    </source>
</reference>
<keyword evidence="3" id="KW-1185">Reference proteome</keyword>